<evidence type="ECO:0000313" key="1">
    <source>
        <dbReference type="Proteomes" id="UP000694863"/>
    </source>
</evidence>
<sequence length="135" mass="15091">MFPLYLTLSKPLESPRALTEAMTLEAGLDSNQVAESKPEKAFQPSEINLHGSHFHSPSDCCMTYIRRNIRCVFMAGYYETSSGCSRPGVIFSTKNGKQVCADPHNERIQECMNGLSGGPKIEELFEEGRRIDLNM</sequence>
<keyword evidence="1" id="KW-1185">Reference proteome</keyword>
<gene>
    <name evidence="2" type="primary">LOC101640373</name>
</gene>
<protein>
    <submittedName>
        <fullName evidence="2">C-C motif chemokine 6 isoform X1</fullName>
    </submittedName>
</protein>
<dbReference type="Proteomes" id="UP000694863">
    <property type="component" value="Unplaced"/>
</dbReference>
<evidence type="ECO:0000313" key="2">
    <source>
        <dbReference type="RefSeq" id="XP_045155862.1"/>
    </source>
</evidence>
<organism evidence="1 2">
    <name type="scientific">Echinops telfairi</name>
    <name type="common">Lesser hedgehog tenrec</name>
    <dbReference type="NCBI Taxonomy" id="9371"/>
    <lineage>
        <taxon>Eukaryota</taxon>
        <taxon>Metazoa</taxon>
        <taxon>Chordata</taxon>
        <taxon>Craniata</taxon>
        <taxon>Vertebrata</taxon>
        <taxon>Euteleostomi</taxon>
        <taxon>Mammalia</taxon>
        <taxon>Eutheria</taxon>
        <taxon>Afrotheria</taxon>
        <taxon>Tenrecidae</taxon>
        <taxon>Tenrecinae</taxon>
        <taxon>Echinops</taxon>
    </lineage>
</organism>
<name>A0AC59C6X8_ECHTE</name>
<reference evidence="2" key="1">
    <citation type="submission" date="2025-08" db="UniProtKB">
        <authorList>
            <consortium name="RefSeq"/>
        </authorList>
    </citation>
    <scope>IDENTIFICATION</scope>
</reference>
<accession>A0AC59C6X8</accession>
<proteinExistence type="predicted"/>
<dbReference type="RefSeq" id="XP_045155862.1">
    <property type="nucleotide sequence ID" value="XM_045299927.1"/>
</dbReference>